<dbReference type="GO" id="GO:0004806">
    <property type="term" value="F:triacylglycerol lipase activity"/>
    <property type="evidence" value="ECO:0007669"/>
    <property type="project" value="InterPro"/>
</dbReference>
<evidence type="ECO:0000256" key="1">
    <source>
        <dbReference type="SAM" id="SignalP"/>
    </source>
</evidence>
<dbReference type="RefSeq" id="WP_184065802.1">
    <property type="nucleotide sequence ID" value="NZ_JACHNZ010000008.1"/>
</dbReference>
<comment type="caution">
    <text evidence="2">The sequence shown here is derived from an EMBL/GenBank/DDBJ whole genome shotgun (WGS) entry which is preliminary data.</text>
</comment>
<dbReference type="AlphaFoldDB" id="A0A7W7AZM8"/>
<evidence type="ECO:0008006" key="4">
    <source>
        <dbReference type="Google" id="ProtNLM"/>
    </source>
</evidence>
<protein>
    <recommendedName>
        <fullName evidence="4">Lipase</fullName>
    </recommendedName>
</protein>
<name>A0A7W7AZM8_9SPHN</name>
<evidence type="ECO:0000313" key="3">
    <source>
        <dbReference type="Proteomes" id="UP000566324"/>
    </source>
</evidence>
<dbReference type="InterPro" id="IPR005152">
    <property type="entry name" value="Lipase_secreted"/>
</dbReference>
<accession>A0A7W7AZM8</accession>
<reference evidence="2 3" key="1">
    <citation type="submission" date="2020-08" db="EMBL/GenBank/DDBJ databases">
        <title>Genomic Encyclopedia of Type Strains, Phase IV (KMG-IV): sequencing the most valuable type-strain genomes for metagenomic binning, comparative biology and taxonomic classification.</title>
        <authorList>
            <person name="Goeker M."/>
        </authorList>
    </citation>
    <scope>NUCLEOTIDE SEQUENCE [LARGE SCALE GENOMIC DNA]</scope>
    <source>
        <strain evidence="2 3">DSM 17328</strain>
    </source>
</reference>
<feature type="signal peptide" evidence="1">
    <location>
        <begin position="1"/>
        <end position="21"/>
    </location>
</feature>
<dbReference type="PIRSF" id="PIRSF029171">
    <property type="entry name" value="Esterase_LipA"/>
    <property type="match status" value="1"/>
</dbReference>
<dbReference type="PANTHER" id="PTHR34853:SF1">
    <property type="entry name" value="LIPASE 5"/>
    <property type="match status" value="1"/>
</dbReference>
<dbReference type="EMBL" id="JACHNZ010000008">
    <property type="protein sequence ID" value="MBB4631318.1"/>
    <property type="molecule type" value="Genomic_DNA"/>
</dbReference>
<dbReference type="PANTHER" id="PTHR34853">
    <property type="match status" value="1"/>
</dbReference>
<dbReference type="Proteomes" id="UP000566324">
    <property type="component" value="Unassembled WGS sequence"/>
</dbReference>
<dbReference type="SUPFAM" id="SSF53474">
    <property type="entry name" value="alpha/beta-Hydrolases"/>
    <property type="match status" value="1"/>
</dbReference>
<proteinExistence type="predicted"/>
<keyword evidence="1" id="KW-0732">Signal</keyword>
<dbReference type="Gene3D" id="3.40.50.1820">
    <property type="entry name" value="alpha/beta hydrolase"/>
    <property type="match status" value="1"/>
</dbReference>
<dbReference type="GO" id="GO:0016042">
    <property type="term" value="P:lipid catabolic process"/>
    <property type="evidence" value="ECO:0007669"/>
    <property type="project" value="InterPro"/>
</dbReference>
<organism evidence="2 3">
    <name type="scientific">Sphingosinicella soli</name>
    <dbReference type="NCBI Taxonomy" id="333708"/>
    <lineage>
        <taxon>Bacteria</taxon>
        <taxon>Pseudomonadati</taxon>
        <taxon>Pseudomonadota</taxon>
        <taxon>Alphaproteobacteria</taxon>
        <taxon>Sphingomonadales</taxon>
        <taxon>Sphingosinicellaceae</taxon>
        <taxon>Sphingosinicella</taxon>
    </lineage>
</organism>
<dbReference type="InterPro" id="IPR029058">
    <property type="entry name" value="AB_hydrolase_fold"/>
</dbReference>
<evidence type="ECO:0000313" key="2">
    <source>
        <dbReference type="EMBL" id="MBB4631318.1"/>
    </source>
</evidence>
<feature type="chain" id="PRO_5031385218" description="Lipase" evidence="1">
    <location>
        <begin position="22"/>
        <end position="320"/>
    </location>
</feature>
<sequence length="320" mass="33781">MRLIVAATAFSFCLGSAAAFAQRAGTLISAEPVVETPGGSQAWKIAYWTTNADGKRIRVTGMVVAPREAMPSKARDVLAWTHGTLGVATRCAPSLSPLFWTHSPWMAGIPKGYVVVAPDYPGLGSDGVHPYLVGRDTGRSVLDAVRAARSIKGAAAGNRFAVWGESQGGHAALWTGQIARTYAPELKLVGVAAAAPPTDLIQNVRTVPNKTVGALMTAFIGYSWSKHYGAPLSTLGGTQTQGIITRLAQNNCVALEAKPKLLTIAGILTLQSRLKDKDMGTIQPWARLARTNSPATTQFGVPMLIAQNPKDDLVEPSVTV</sequence>
<dbReference type="Pfam" id="PF03583">
    <property type="entry name" value="LIP"/>
    <property type="match status" value="1"/>
</dbReference>
<gene>
    <name evidence="2" type="ORF">GGQ98_000926</name>
</gene>
<keyword evidence="3" id="KW-1185">Reference proteome</keyword>